<gene>
    <name evidence="2" type="ORF">PECUL_23A006221</name>
</gene>
<dbReference type="EMBL" id="OW240916">
    <property type="protein sequence ID" value="CAH2296090.1"/>
    <property type="molecule type" value="Genomic_DNA"/>
</dbReference>
<dbReference type="AlphaFoldDB" id="A0AAD1W882"/>
<reference evidence="2" key="1">
    <citation type="submission" date="2022-03" db="EMBL/GenBank/DDBJ databases">
        <authorList>
            <person name="Alioto T."/>
            <person name="Alioto T."/>
            <person name="Gomez Garrido J."/>
        </authorList>
    </citation>
    <scope>NUCLEOTIDE SEQUENCE</scope>
</reference>
<proteinExistence type="predicted"/>
<evidence type="ECO:0000256" key="1">
    <source>
        <dbReference type="SAM" id="MobiDB-lite"/>
    </source>
</evidence>
<accession>A0AAD1W882</accession>
<name>A0AAD1W882_PELCU</name>
<sequence length="426" mass="48178">MARVSLLGKSLSLKLFHSRWAMEHDSEVRDFAKLAFRSYLIKEDDLLLRNHIGIPDIQALMALLSITGSSVSSDPTDQTFRNIQFKTADALGPLLLMLDKAEKESNAQKPSASSLLASKMVLLKASGRAVLIIGQSFNYISNIRRSYWLHAECLTDLASKSHEFPNLEDSYLFGPSFIQEVKGRYKAKRSFSELKKSIPGYKKSFQTEGRPYRAAGVSHEVSHQAQYRHYSGRHKLPGGGRGGSASKRKPMHSSKCASSYATKLEGYLLRQMCSKDFSKGFTTPPFKVPSPEICTPLRGEPSARCLPFLNFKSREDRVGRHVYYRMGQPIVLNPKIRRFLETGPKREVSECFHQKEKVQEGGFIRSSRLSTESFFLHKVRPKRCLPFSPHSQETQAFSQVSVERKCGSGPLWYLAYPTHHTHSPEL</sequence>
<keyword evidence="3" id="KW-1185">Reference proteome</keyword>
<dbReference type="Proteomes" id="UP001295444">
    <property type="component" value="Chromosome 05"/>
</dbReference>
<evidence type="ECO:0000313" key="3">
    <source>
        <dbReference type="Proteomes" id="UP001295444"/>
    </source>
</evidence>
<protein>
    <submittedName>
        <fullName evidence="2">Uncharacterized protein</fullName>
    </submittedName>
</protein>
<organism evidence="2 3">
    <name type="scientific">Pelobates cultripes</name>
    <name type="common">Western spadefoot toad</name>
    <dbReference type="NCBI Taxonomy" id="61616"/>
    <lineage>
        <taxon>Eukaryota</taxon>
        <taxon>Metazoa</taxon>
        <taxon>Chordata</taxon>
        <taxon>Craniata</taxon>
        <taxon>Vertebrata</taxon>
        <taxon>Euteleostomi</taxon>
        <taxon>Amphibia</taxon>
        <taxon>Batrachia</taxon>
        <taxon>Anura</taxon>
        <taxon>Pelobatoidea</taxon>
        <taxon>Pelobatidae</taxon>
        <taxon>Pelobates</taxon>
    </lineage>
</organism>
<feature type="region of interest" description="Disordered" evidence="1">
    <location>
        <begin position="231"/>
        <end position="252"/>
    </location>
</feature>
<evidence type="ECO:0000313" key="2">
    <source>
        <dbReference type="EMBL" id="CAH2296090.1"/>
    </source>
</evidence>